<dbReference type="InterPro" id="IPR011059">
    <property type="entry name" value="Metal-dep_hydrolase_composite"/>
</dbReference>
<keyword evidence="2" id="KW-0479">Metal-binding</keyword>
<sequence length="493" mass="54449">MLLRGTFVHSPQLGELEILHDHLVGVDENGFIRHIAAANTRQSEQFMAKNAQDAIINIPKGSFVLPTFCDLHIHAPQFLYQGTGLNLPLMKWLDTYALKAETRLDEDPKLAERVYTRLATRLKENGTGTVQLFGTIKEETNLILANCMQGAGLRAFVGKLSMDIDITSPNSLTKTYVEKSSSDSLAAARAFVQHCHEIGANLPESQRLVEPVLTPRFVPTCTDELLAGLAEISETGRIKIQSHLAEAKDQVEWVRAERGIEDIEVFEKANLLTSRTVQAHCTFLNGQEFDRLFTKGTSIAHCPLSNAYFSAKPFPLREALDKGIKVGLGTDVAGGYSLDIMNSMRQAVAVSRMREGERNMKPETAGTDGRNLSIDWKEALFLATRGGSLALGLQGMFAVGFPFDAQESECHVCDPLSDELKIMCKFKLLVHIYDPMTGVGVGCLDYFDLEGDGNSGVSRPHAEFAINSEAIEKWWCIGDVRNRGTMWVQGKKV</sequence>
<dbReference type="OrthoDB" id="194468at2759"/>
<dbReference type="InterPro" id="IPR032466">
    <property type="entry name" value="Metal_Hydrolase"/>
</dbReference>
<gene>
    <name evidence="6" type="ORF">M413DRAFT_442807</name>
</gene>
<keyword evidence="3" id="KW-0378">Hydrolase</keyword>
<keyword evidence="7" id="KW-1185">Reference proteome</keyword>
<dbReference type="Proteomes" id="UP000053424">
    <property type="component" value="Unassembled WGS sequence"/>
</dbReference>
<dbReference type="SUPFAM" id="SSF51556">
    <property type="entry name" value="Metallo-dependent hydrolases"/>
    <property type="match status" value="1"/>
</dbReference>
<evidence type="ECO:0000256" key="3">
    <source>
        <dbReference type="ARBA" id="ARBA00022801"/>
    </source>
</evidence>
<dbReference type="PANTHER" id="PTHR11271">
    <property type="entry name" value="GUANINE DEAMINASE"/>
    <property type="match status" value="1"/>
</dbReference>
<dbReference type="AlphaFoldDB" id="A0A0C3CM42"/>
<dbReference type="EMBL" id="KN831773">
    <property type="protein sequence ID" value="KIM44841.1"/>
    <property type="molecule type" value="Genomic_DNA"/>
</dbReference>
<dbReference type="InterPro" id="IPR051607">
    <property type="entry name" value="Metallo-dep_hydrolases"/>
</dbReference>
<reference evidence="7" key="2">
    <citation type="submission" date="2015-01" db="EMBL/GenBank/DDBJ databases">
        <title>Evolutionary Origins and Diversification of the Mycorrhizal Mutualists.</title>
        <authorList>
            <consortium name="DOE Joint Genome Institute"/>
            <consortium name="Mycorrhizal Genomics Consortium"/>
            <person name="Kohler A."/>
            <person name="Kuo A."/>
            <person name="Nagy L.G."/>
            <person name="Floudas D."/>
            <person name="Copeland A."/>
            <person name="Barry K.W."/>
            <person name="Cichocki N."/>
            <person name="Veneault-Fourrey C."/>
            <person name="LaButti K."/>
            <person name="Lindquist E.A."/>
            <person name="Lipzen A."/>
            <person name="Lundell T."/>
            <person name="Morin E."/>
            <person name="Murat C."/>
            <person name="Riley R."/>
            <person name="Ohm R."/>
            <person name="Sun H."/>
            <person name="Tunlid A."/>
            <person name="Henrissat B."/>
            <person name="Grigoriev I.V."/>
            <person name="Hibbett D.S."/>
            <person name="Martin F."/>
        </authorList>
    </citation>
    <scope>NUCLEOTIDE SEQUENCE [LARGE SCALE GENOMIC DNA]</scope>
    <source>
        <strain evidence="7">h7</strain>
    </source>
</reference>
<keyword evidence="4" id="KW-0862">Zinc</keyword>
<protein>
    <recommendedName>
        <fullName evidence="5">Amidohydrolase-related domain-containing protein</fullName>
    </recommendedName>
</protein>
<dbReference type="Pfam" id="PF01979">
    <property type="entry name" value="Amidohydro_1"/>
    <property type="match status" value="1"/>
</dbReference>
<dbReference type="PANTHER" id="PTHR11271:SF6">
    <property type="entry name" value="GUANINE DEAMINASE"/>
    <property type="match status" value="1"/>
</dbReference>
<reference evidence="6 7" key="1">
    <citation type="submission" date="2014-04" db="EMBL/GenBank/DDBJ databases">
        <authorList>
            <consortium name="DOE Joint Genome Institute"/>
            <person name="Kuo A."/>
            <person name="Gay G."/>
            <person name="Dore J."/>
            <person name="Kohler A."/>
            <person name="Nagy L.G."/>
            <person name="Floudas D."/>
            <person name="Copeland A."/>
            <person name="Barry K.W."/>
            <person name="Cichocki N."/>
            <person name="Veneault-Fourrey C."/>
            <person name="LaButti K."/>
            <person name="Lindquist E.A."/>
            <person name="Lipzen A."/>
            <person name="Lundell T."/>
            <person name="Morin E."/>
            <person name="Murat C."/>
            <person name="Sun H."/>
            <person name="Tunlid A."/>
            <person name="Henrissat B."/>
            <person name="Grigoriev I.V."/>
            <person name="Hibbett D.S."/>
            <person name="Martin F."/>
            <person name="Nordberg H.P."/>
            <person name="Cantor M.N."/>
            <person name="Hua S.X."/>
        </authorList>
    </citation>
    <scope>NUCLEOTIDE SEQUENCE [LARGE SCALE GENOMIC DNA]</scope>
    <source>
        <strain evidence="7">h7</strain>
    </source>
</reference>
<accession>A0A0C3CM42</accession>
<organism evidence="6 7">
    <name type="scientific">Hebeloma cylindrosporum</name>
    <dbReference type="NCBI Taxonomy" id="76867"/>
    <lineage>
        <taxon>Eukaryota</taxon>
        <taxon>Fungi</taxon>
        <taxon>Dikarya</taxon>
        <taxon>Basidiomycota</taxon>
        <taxon>Agaricomycotina</taxon>
        <taxon>Agaricomycetes</taxon>
        <taxon>Agaricomycetidae</taxon>
        <taxon>Agaricales</taxon>
        <taxon>Agaricineae</taxon>
        <taxon>Hymenogastraceae</taxon>
        <taxon>Hebeloma</taxon>
    </lineage>
</organism>
<dbReference type="InterPro" id="IPR006680">
    <property type="entry name" value="Amidohydro-rel"/>
</dbReference>
<dbReference type="GO" id="GO:0005829">
    <property type="term" value="C:cytosol"/>
    <property type="evidence" value="ECO:0007669"/>
    <property type="project" value="TreeGrafter"/>
</dbReference>
<evidence type="ECO:0000256" key="2">
    <source>
        <dbReference type="ARBA" id="ARBA00022723"/>
    </source>
</evidence>
<evidence type="ECO:0000313" key="6">
    <source>
        <dbReference type="EMBL" id="KIM44841.1"/>
    </source>
</evidence>
<dbReference type="GO" id="GO:0008892">
    <property type="term" value="F:guanine deaminase activity"/>
    <property type="evidence" value="ECO:0007669"/>
    <property type="project" value="TreeGrafter"/>
</dbReference>
<name>A0A0C3CM42_HEBCY</name>
<dbReference type="HOGENOM" id="CLU_012358_0_1_1"/>
<dbReference type="GO" id="GO:0008270">
    <property type="term" value="F:zinc ion binding"/>
    <property type="evidence" value="ECO:0007669"/>
    <property type="project" value="TreeGrafter"/>
</dbReference>
<evidence type="ECO:0000259" key="5">
    <source>
        <dbReference type="Pfam" id="PF01979"/>
    </source>
</evidence>
<dbReference type="Gene3D" id="2.30.40.10">
    <property type="entry name" value="Urease, subunit C, domain 1"/>
    <property type="match status" value="1"/>
</dbReference>
<proteinExistence type="predicted"/>
<evidence type="ECO:0000313" key="7">
    <source>
        <dbReference type="Proteomes" id="UP000053424"/>
    </source>
</evidence>
<feature type="domain" description="Amidohydrolase-related" evidence="5">
    <location>
        <begin position="63"/>
        <end position="405"/>
    </location>
</feature>
<evidence type="ECO:0000256" key="1">
    <source>
        <dbReference type="ARBA" id="ARBA00001947"/>
    </source>
</evidence>
<evidence type="ECO:0000256" key="4">
    <source>
        <dbReference type="ARBA" id="ARBA00022833"/>
    </source>
</evidence>
<dbReference type="STRING" id="686832.A0A0C3CM42"/>
<dbReference type="Gene3D" id="3.20.20.140">
    <property type="entry name" value="Metal-dependent hydrolases"/>
    <property type="match status" value="1"/>
</dbReference>
<dbReference type="GO" id="GO:0046098">
    <property type="term" value="P:guanine metabolic process"/>
    <property type="evidence" value="ECO:0007669"/>
    <property type="project" value="TreeGrafter"/>
</dbReference>
<comment type="cofactor">
    <cofactor evidence="1">
        <name>Zn(2+)</name>
        <dbReference type="ChEBI" id="CHEBI:29105"/>
    </cofactor>
</comment>